<dbReference type="OrthoDB" id="6127486at2759"/>
<keyword evidence="1" id="KW-0732">Signal</keyword>
<dbReference type="InterPro" id="IPR051077">
    <property type="entry name" value="Ca-dependent_lectin"/>
</dbReference>
<dbReference type="EMBL" id="CAJPWZ010000845">
    <property type="protein sequence ID" value="CAG2201436.1"/>
    <property type="molecule type" value="Genomic_DNA"/>
</dbReference>
<dbReference type="PANTHER" id="PTHR24024">
    <property type="entry name" value="PULMONARY SURFACTANT-ASSOCIATED PROTEIN A"/>
    <property type="match status" value="1"/>
</dbReference>
<comment type="caution">
    <text evidence="2">The sequence shown here is derived from an EMBL/GenBank/DDBJ whole genome shotgun (WGS) entry which is preliminary data.</text>
</comment>
<proteinExistence type="predicted"/>
<keyword evidence="3" id="KW-1185">Reference proteome</keyword>
<reference evidence="2" key="1">
    <citation type="submission" date="2021-03" db="EMBL/GenBank/DDBJ databases">
        <authorList>
            <person name="Bekaert M."/>
        </authorList>
    </citation>
    <scope>NUCLEOTIDE SEQUENCE</scope>
</reference>
<dbReference type="PANTHER" id="PTHR24024:SF18">
    <property type="entry name" value="SHORT-CHAIN COLLAGEN C4-LIKE"/>
    <property type="match status" value="1"/>
</dbReference>
<protein>
    <recommendedName>
        <fullName evidence="4">Secreted protein</fullName>
    </recommendedName>
</protein>
<organism evidence="2 3">
    <name type="scientific">Mytilus edulis</name>
    <name type="common">Blue mussel</name>
    <dbReference type="NCBI Taxonomy" id="6550"/>
    <lineage>
        <taxon>Eukaryota</taxon>
        <taxon>Metazoa</taxon>
        <taxon>Spiralia</taxon>
        <taxon>Lophotrochozoa</taxon>
        <taxon>Mollusca</taxon>
        <taxon>Bivalvia</taxon>
        <taxon>Autobranchia</taxon>
        <taxon>Pteriomorphia</taxon>
        <taxon>Mytilida</taxon>
        <taxon>Mytiloidea</taxon>
        <taxon>Mytilidae</taxon>
        <taxon>Mytilinae</taxon>
        <taxon>Mytilus</taxon>
    </lineage>
</organism>
<dbReference type="GO" id="GO:0005615">
    <property type="term" value="C:extracellular space"/>
    <property type="evidence" value="ECO:0007669"/>
    <property type="project" value="TreeGrafter"/>
</dbReference>
<feature type="chain" id="PRO_5035828311" description="Secreted protein" evidence="1">
    <location>
        <begin position="24"/>
        <end position="237"/>
    </location>
</feature>
<evidence type="ECO:0000256" key="1">
    <source>
        <dbReference type="SAM" id="SignalP"/>
    </source>
</evidence>
<dbReference type="Proteomes" id="UP000683360">
    <property type="component" value="Unassembled WGS sequence"/>
</dbReference>
<evidence type="ECO:0008006" key="4">
    <source>
        <dbReference type="Google" id="ProtNLM"/>
    </source>
</evidence>
<accession>A0A8S3QWC6</accession>
<evidence type="ECO:0000313" key="3">
    <source>
        <dbReference type="Proteomes" id="UP000683360"/>
    </source>
</evidence>
<name>A0A8S3QWC6_MYTED</name>
<evidence type="ECO:0000313" key="2">
    <source>
        <dbReference type="EMBL" id="CAG2201436.1"/>
    </source>
</evidence>
<feature type="signal peptide" evidence="1">
    <location>
        <begin position="1"/>
        <end position="23"/>
    </location>
</feature>
<dbReference type="AlphaFoldDB" id="A0A8S3QWC6"/>
<sequence>MSTFVLTTVSVLLCCALCLSVKSRKLYEEFLLARIDQDVHTLRYRLRYNLSGTVPTVTTKELGSTYIRWGHNRCPTKSTIVYEGYVAGKKHNINGGGSNFLCLTKQPEYTNLQSPNIAKNLYGVETDINGFSPSIADKDMTCAVCLTQRSSVLMVPGTKSCPSGWNMEYWGYLMSHGAGGTWQPTQYICTDNKPVAVPGGDRDNGESVVYLVGGVCGSLKCPPYINGKPLTCIVCSR</sequence>
<gene>
    <name evidence="2" type="ORF">MEDL_16037</name>
</gene>